<evidence type="ECO:0000313" key="4">
    <source>
        <dbReference type="Proteomes" id="UP000317303"/>
    </source>
</evidence>
<dbReference type="RefSeq" id="WP_084705742.1">
    <property type="nucleotide sequence ID" value="NZ_JOIJ01000005.1"/>
</dbReference>
<dbReference type="OrthoDB" id="4190452at2"/>
<dbReference type="Pfam" id="PF13466">
    <property type="entry name" value="STAS_2"/>
    <property type="match status" value="1"/>
</dbReference>
<dbReference type="Pfam" id="PF19809">
    <property type="entry name" value="DUF6292"/>
    <property type="match status" value="1"/>
</dbReference>
<dbReference type="PROSITE" id="PS50801">
    <property type="entry name" value="STAS"/>
    <property type="match status" value="1"/>
</dbReference>
<dbReference type="EMBL" id="VLJV01000001">
    <property type="protein sequence ID" value="TWH20880.1"/>
    <property type="molecule type" value="Genomic_DNA"/>
</dbReference>
<feature type="domain" description="STAS" evidence="2">
    <location>
        <begin position="22"/>
        <end position="130"/>
    </location>
</feature>
<reference evidence="3 4" key="1">
    <citation type="submission" date="2019-07" db="EMBL/GenBank/DDBJ databases">
        <title>R&amp;d 2014.</title>
        <authorList>
            <person name="Klenk H.-P."/>
        </authorList>
    </citation>
    <scope>NUCLEOTIDE SEQUENCE [LARGE SCALE GENOMIC DNA]</scope>
    <source>
        <strain evidence="3 4">DSM 43194</strain>
    </source>
</reference>
<dbReference type="InterPro" id="IPR036513">
    <property type="entry name" value="STAS_dom_sf"/>
</dbReference>
<keyword evidence="4" id="KW-1185">Reference proteome</keyword>
<dbReference type="InterPro" id="IPR002645">
    <property type="entry name" value="STAS_dom"/>
</dbReference>
<dbReference type="Gene3D" id="3.30.750.24">
    <property type="entry name" value="STAS domain"/>
    <property type="match status" value="1"/>
</dbReference>
<evidence type="ECO:0000259" key="2">
    <source>
        <dbReference type="PROSITE" id="PS50801"/>
    </source>
</evidence>
<organism evidence="3 4">
    <name type="scientific">Prauserella rugosa</name>
    <dbReference type="NCBI Taxonomy" id="43354"/>
    <lineage>
        <taxon>Bacteria</taxon>
        <taxon>Bacillati</taxon>
        <taxon>Actinomycetota</taxon>
        <taxon>Actinomycetes</taxon>
        <taxon>Pseudonocardiales</taxon>
        <taxon>Pseudonocardiaceae</taxon>
        <taxon>Prauserella</taxon>
    </lineage>
</organism>
<feature type="region of interest" description="Disordered" evidence="1">
    <location>
        <begin position="282"/>
        <end position="307"/>
    </location>
</feature>
<dbReference type="InterPro" id="IPR046259">
    <property type="entry name" value="DUF6292"/>
</dbReference>
<dbReference type="CDD" id="cd07043">
    <property type="entry name" value="STAS_anti-anti-sigma_factors"/>
    <property type="match status" value="1"/>
</dbReference>
<evidence type="ECO:0000313" key="3">
    <source>
        <dbReference type="EMBL" id="TWH20880.1"/>
    </source>
</evidence>
<accession>A0A660CBC9</accession>
<dbReference type="SUPFAM" id="SSF52091">
    <property type="entry name" value="SpoIIaa-like"/>
    <property type="match status" value="1"/>
</dbReference>
<dbReference type="Proteomes" id="UP000317303">
    <property type="component" value="Unassembled WGS sequence"/>
</dbReference>
<dbReference type="AlphaFoldDB" id="A0A660CBC9"/>
<protein>
    <submittedName>
        <fullName evidence="3">Anti-anti-sigma factor</fullName>
    </submittedName>
</protein>
<evidence type="ECO:0000256" key="1">
    <source>
        <dbReference type="SAM" id="MobiDB-lite"/>
    </source>
</evidence>
<proteinExistence type="predicted"/>
<sequence length="307" mass="32812">MSHEIVVGSGGSESESSAQYARFRRIRHGRNIEICEVSGELDLLTAPLLSRELAAAAERRVPHLVIDMSGVEFCAVAGVEAVLHACRRAQAEERRVLVVGNRQVRRIMGLVAPVNAVSWYDSVCDAVQAANGAGREVAAGGLASMDLDSAQRGLRRYVEAVAAGLGVEAASTWSDVDDVTATAYIALDGRLPGLPEREVALVWDGRTGWALGAETHSGEDLLIRAWFGTEPLPDPSAVVRFVEALRAGKSVGLDRPAEPSANPHAARIIRARLQAGAWARSEPRLHDVEVPEQPDVRTSALRPEGVG</sequence>
<name>A0A660CBC9_9PSEU</name>
<dbReference type="InterPro" id="IPR058548">
    <property type="entry name" value="MlaB-like_STAS"/>
</dbReference>
<gene>
    <name evidence="3" type="ORF">JD82_02731</name>
</gene>
<comment type="caution">
    <text evidence="3">The sequence shown here is derived from an EMBL/GenBank/DDBJ whole genome shotgun (WGS) entry which is preliminary data.</text>
</comment>